<feature type="region of interest" description="Disordered" evidence="2">
    <location>
        <begin position="200"/>
        <end position="238"/>
    </location>
</feature>
<feature type="domain" description="C2H2-type" evidence="3">
    <location>
        <begin position="242"/>
        <end position="271"/>
    </location>
</feature>
<dbReference type="OrthoDB" id="3647936at2759"/>
<organism evidence="4 5">
    <name type="scientific">Sphaerulina musiva (strain SO2202)</name>
    <name type="common">Poplar stem canker fungus</name>
    <name type="synonym">Septoria musiva</name>
    <dbReference type="NCBI Taxonomy" id="692275"/>
    <lineage>
        <taxon>Eukaryota</taxon>
        <taxon>Fungi</taxon>
        <taxon>Dikarya</taxon>
        <taxon>Ascomycota</taxon>
        <taxon>Pezizomycotina</taxon>
        <taxon>Dothideomycetes</taxon>
        <taxon>Dothideomycetidae</taxon>
        <taxon>Mycosphaerellales</taxon>
        <taxon>Mycosphaerellaceae</taxon>
        <taxon>Sphaerulina</taxon>
    </lineage>
</organism>
<dbReference type="GeneID" id="27903538"/>
<dbReference type="GO" id="GO:0008270">
    <property type="term" value="F:zinc ion binding"/>
    <property type="evidence" value="ECO:0007669"/>
    <property type="project" value="UniProtKB-KW"/>
</dbReference>
<evidence type="ECO:0000259" key="3">
    <source>
        <dbReference type="PROSITE" id="PS50157"/>
    </source>
</evidence>
<feature type="region of interest" description="Disordered" evidence="2">
    <location>
        <begin position="1"/>
        <end position="22"/>
    </location>
</feature>
<evidence type="ECO:0000256" key="2">
    <source>
        <dbReference type="SAM" id="MobiDB-lite"/>
    </source>
</evidence>
<dbReference type="eggNOG" id="ENOG502T80E">
    <property type="taxonomic scope" value="Eukaryota"/>
</dbReference>
<keyword evidence="5" id="KW-1185">Reference proteome</keyword>
<dbReference type="InterPro" id="IPR013087">
    <property type="entry name" value="Znf_C2H2_type"/>
</dbReference>
<keyword evidence="1" id="KW-0863">Zinc-finger</keyword>
<feature type="region of interest" description="Disordered" evidence="2">
    <location>
        <begin position="100"/>
        <end position="125"/>
    </location>
</feature>
<keyword evidence="1" id="KW-0862">Zinc</keyword>
<dbReference type="EMBL" id="KB456267">
    <property type="protein sequence ID" value="EMF10802.1"/>
    <property type="molecule type" value="Genomic_DNA"/>
</dbReference>
<dbReference type="PROSITE" id="PS00028">
    <property type="entry name" value="ZINC_FINGER_C2H2_1"/>
    <property type="match status" value="1"/>
</dbReference>
<accession>N1QG68</accession>
<dbReference type="AlphaFoldDB" id="N1QG68"/>
<evidence type="ECO:0000256" key="1">
    <source>
        <dbReference type="PROSITE-ProRule" id="PRU00042"/>
    </source>
</evidence>
<evidence type="ECO:0000313" key="4">
    <source>
        <dbReference type="EMBL" id="EMF10802.1"/>
    </source>
</evidence>
<dbReference type="RefSeq" id="XP_016758923.1">
    <property type="nucleotide sequence ID" value="XM_016906401.1"/>
</dbReference>
<dbReference type="HOGENOM" id="CLU_589459_0_0_1"/>
<dbReference type="Gene3D" id="3.30.160.60">
    <property type="entry name" value="Classic Zinc Finger"/>
    <property type="match status" value="1"/>
</dbReference>
<sequence length="464" mass="50072">MADMVQLVEPGTPHAHGHHAKRDTGLLGQDFEDELVGYNFNPPFAAAAYDDVNAEDSELRQYIRHDALEIPLSSPPALTLSTGPSPSTSYIGFPIAERPISPITPPDPTCEPRCSATPSSDSNSDVDFGFEDLIKPEAYQTGTGVPLAKTNASTASRPLRAPSPRLPCGTCNGVSAHAAHSQQPSVAERPSLTVVPSAADQGASLVHPTRSLSKRGRTDTNGTMSGLVKQNSKRHKQVPNGFPCREGCGHVFSRSCDEKKHYGRTHAPEEEKKHSCPECNMSGKIKRFLYPKDVARHLKQVHHVQPSETPIAGSIATGDVLDHASPASSTTTSTTFPGTAGFWTLHKAVLRFKNLRISSKSPRSPDEQEDKCIMVSTGDRTFVEVDVAGVTQTDTLTHRILTALKISQGSHENHVLAQVYSRRGGRTHLGAHVNMRGLLHLVSTTADSQGTLKLIINNNTARVH</sequence>
<reference evidence="4 5" key="1">
    <citation type="journal article" date="2012" name="PLoS Pathog.">
        <title>Diverse lifestyles and strategies of plant pathogenesis encoded in the genomes of eighteen Dothideomycetes fungi.</title>
        <authorList>
            <person name="Ohm R.A."/>
            <person name="Feau N."/>
            <person name="Henrissat B."/>
            <person name="Schoch C.L."/>
            <person name="Horwitz B.A."/>
            <person name="Barry K.W."/>
            <person name="Condon B.J."/>
            <person name="Copeland A.C."/>
            <person name="Dhillon B."/>
            <person name="Glaser F."/>
            <person name="Hesse C.N."/>
            <person name="Kosti I."/>
            <person name="LaButti K."/>
            <person name="Lindquist E.A."/>
            <person name="Lucas S."/>
            <person name="Salamov A.A."/>
            <person name="Bradshaw R.E."/>
            <person name="Ciuffetti L."/>
            <person name="Hamelin R.C."/>
            <person name="Kema G.H.J."/>
            <person name="Lawrence C."/>
            <person name="Scott J.A."/>
            <person name="Spatafora J.W."/>
            <person name="Turgeon B.G."/>
            <person name="de Wit P.J.G.M."/>
            <person name="Zhong S."/>
            <person name="Goodwin S.B."/>
            <person name="Grigoriev I.V."/>
        </authorList>
    </citation>
    <scope>NUCLEOTIDE SEQUENCE [LARGE SCALE GENOMIC DNA]</scope>
    <source>
        <strain evidence="4 5">SO2202</strain>
    </source>
</reference>
<feature type="compositionally biased region" description="Polar residues" evidence="2">
    <location>
        <begin position="219"/>
        <end position="230"/>
    </location>
</feature>
<gene>
    <name evidence="4" type="ORF">SEPMUDRAFT_150794</name>
</gene>
<dbReference type="PROSITE" id="PS50157">
    <property type="entry name" value="ZINC_FINGER_C2H2_2"/>
    <property type="match status" value="1"/>
</dbReference>
<name>N1QG68_SPHMS</name>
<feature type="compositionally biased region" description="Polar residues" evidence="2">
    <location>
        <begin position="116"/>
        <end position="125"/>
    </location>
</feature>
<dbReference type="Proteomes" id="UP000016931">
    <property type="component" value="Unassembled WGS sequence"/>
</dbReference>
<keyword evidence="1" id="KW-0479">Metal-binding</keyword>
<protein>
    <recommendedName>
        <fullName evidence="3">C2H2-type domain-containing protein</fullName>
    </recommendedName>
</protein>
<dbReference type="STRING" id="692275.N1QG68"/>
<proteinExistence type="predicted"/>
<evidence type="ECO:0000313" key="5">
    <source>
        <dbReference type="Proteomes" id="UP000016931"/>
    </source>
</evidence>